<dbReference type="EMBL" id="JXSU01000007">
    <property type="protein sequence ID" value="KIS22879.1"/>
    <property type="molecule type" value="Genomic_DNA"/>
</dbReference>
<organism evidence="2 3">
    <name type="scientific">Clostridium botulinum B2 450</name>
    <dbReference type="NCBI Taxonomy" id="1379739"/>
    <lineage>
        <taxon>Bacteria</taxon>
        <taxon>Bacillati</taxon>
        <taxon>Bacillota</taxon>
        <taxon>Clostridia</taxon>
        <taxon>Eubacteriales</taxon>
        <taxon>Clostridiaceae</taxon>
        <taxon>Clostridium</taxon>
    </lineage>
</organism>
<sequence>MSCNINNACSRKPHDSFIMSKHQSKEKDTEESQKKKQVVSERQGNYYCTYMVDEEGKKVLINKVPVEEAEEQNGLLNSNKSDGKKSWNYNSAKNTNTDFEYKQQMNMEATYRKNQQEIMKNVGSTSNSNKYYGY</sequence>
<reference evidence="2 3" key="1">
    <citation type="submission" date="2014-06" db="EMBL/GenBank/DDBJ databases">
        <title>Genome characterization of distinct group I Clostridium botulinum lineages.</title>
        <authorList>
            <person name="Giordani F."/>
            <person name="Anselmo A."/>
            <person name="Fillo S."/>
            <person name="Palozzi A.M."/>
            <person name="Fortunato A."/>
            <person name="Gentile B."/>
            <person name="Ciammaruconi A."/>
            <person name="Anniballi F."/>
            <person name="De Medici D."/>
            <person name="Lista F."/>
        </authorList>
    </citation>
    <scope>NUCLEOTIDE SEQUENCE [LARGE SCALE GENOMIC DNA]</scope>
    <source>
        <strain evidence="2 3">B2 450</strain>
    </source>
</reference>
<dbReference type="Proteomes" id="UP000032250">
    <property type="component" value="Unassembled WGS sequence"/>
</dbReference>
<evidence type="ECO:0000313" key="3">
    <source>
        <dbReference type="Proteomes" id="UP000032250"/>
    </source>
</evidence>
<name>A0A0D1AI87_CLOBO</name>
<comment type="caution">
    <text evidence="2">The sequence shown here is derived from an EMBL/GenBank/DDBJ whole genome shotgun (WGS) entry which is preliminary data.</text>
</comment>
<feature type="compositionally biased region" description="Basic and acidic residues" evidence="1">
    <location>
        <begin position="23"/>
        <end position="34"/>
    </location>
</feature>
<feature type="region of interest" description="Disordered" evidence="1">
    <location>
        <begin position="1"/>
        <end position="39"/>
    </location>
</feature>
<accession>A0A0D1AI87</accession>
<evidence type="ECO:0000256" key="1">
    <source>
        <dbReference type="SAM" id="MobiDB-lite"/>
    </source>
</evidence>
<dbReference type="OrthoDB" id="1912835at2"/>
<dbReference type="RefSeq" id="WP_003489130.1">
    <property type="nucleotide sequence ID" value="NZ_JXSU01000007.1"/>
</dbReference>
<dbReference type="HOGENOM" id="CLU_1892516_0_0_9"/>
<gene>
    <name evidence="2" type="ORF">N495_04545</name>
</gene>
<dbReference type="PATRIC" id="fig|1379739.3.peg.1232"/>
<protein>
    <submittedName>
        <fullName evidence="2">Uncharacterized protein</fullName>
    </submittedName>
</protein>
<evidence type="ECO:0000313" key="2">
    <source>
        <dbReference type="EMBL" id="KIS22879.1"/>
    </source>
</evidence>
<dbReference type="AlphaFoldDB" id="A0A0D1AI87"/>
<proteinExistence type="predicted"/>
<feature type="region of interest" description="Disordered" evidence="1">
    <location>
        <begin position="70"/>
        <end position="89"/>
    </location>
</feature>